<dbReference type="AlphaFoldDB" id="A0A3M9XQJ5"/>
<dbReference type="OrthoDB" id="7205828at2"/>
<reference evidence="1 2" key="1">
    <citation type="submission" date="2018-08" db="EMBL/GenBank/DDBJ databases">
        <title>Genome sequence of Methylocystis hirsuta CSC1, a methanotroph able to accumulate PHAs.</title>
        <authorList>
            <person name="Bordel S."/>
            <person name="Rodriguez E."/>
            <person name="Gancedo J."/>
            <person name="Munoz R."/>
        </authorList>
    </citation>
    <scope>NUCLEOTIDE SEQUENCE [LARGE SCALE GENOMIC DNA]</scope>
    <source>
        <strain evidence="1 2">CSC1</strain>
    </source>
</reference>
<gene>
    <name evidence="1" type="ORF">D1O30_10960</name>
</gene>
<protein>
    <submittedName>
        <fullName evidence="1">Uncharacterized protein</fullName>
    </submittedName>
</protein>
<dbReference type="EMBL" id="QWDD01000001">
    <property type="protein sequence ID" value="RNJ50042.1"/>
    <property type="molecule type" value="Genomic_DNA"/>
</dbReference>
<sequence length="65" mass="7286">MPTILTTLERAFVLARSGECACIGDLVKRLDREGYDGRQIYGPLLRKQIQDLVKEAKKRHSGSPS</sequence>
<evidence type="ECO:0000313" key="1">
    <source>
        <dbReference type="EMBL" id="RNJ50042.1"/>
    </source>
</evidence>
<dbReference type="Proteomes" id="UP000268623">
    <property type="component" value="Unassembled WGS sequence"/>
</dbReference>
<dbReference type="RefSeq" id="WP_123175996.1">
    <property type="nucleotide sequence ID" value="NZ_QWDD01000001.1"/>
</dbReference>
<accession>A0A3M9XQJ5</accession>
<comment type="caution">
    <text evidence="1">The sequence shown here is derived from an EMBL/GenBank/DDBJ whole genome shotgun (WGS) entry which is preliminary data.</text>
</comment>
<proteinExistence type="predicted"/>
<name>A0A3M9XQJ5_9HYPH</name>
<organism evidence="1 2">
    <name type="scientific">Methylocystis hirsuta</name>
    <dbReference type="NCBI Taxonomy" id="369798"/>
    <lineage>
        <taxon>Bacteria</taxon>
        <taxon>Pseudomonadati</taxon>
        <taxon>Pseudomonadota</taxon>
        <taxon>Alphaproteobacteria</taxon>
        <taxon>Hyphomicrobiales</taxon>
        <taxon>Methylocystaceae</taxon>
        <taxon>Methylocystis</taxon>
    </lineage>
</organism>
<keyword evidence="2" id="KW-1185">Reference proteome</keyword>
<evidence type="ECO:0000313" key="2">
    <source>
        <dbReference type="Proteomes" id="UP000268623"/>
    </source>
</evidence>